<name>A0A420ZE04_UNCK3</name>
<dbReference type="AlphaFoldDB" id="A0A420ZE04"/>
<dbReference type="SUPFAM" id="SSF53137">
    <property type="entry name" value="Translational machinery components"/>
    <property type="match status" value="1"/>
</dbReference>
<dbReference type="GO" id="GO:0003735">
    <property type="term" value="F:structural constituent of ribosome"/>
    <property type="evidence" value="ECO:0007669"/>
    <property type="project" value="InterPro"/>
</dbReference>
<reference evidence="9 10" key="1">
    <citation type="submission" date="2018-06" db="EMBL/GenBank/DDBJ databases">
        <title>Extensive metabolic versatility and redundancy in microbially diverse, dynamic hydrothermal sediments.</title>
        <authorList>
            <person name="Dombrowski N."/>
            <person name="Teske A."/>
            <person name="Baker B.J."/>
        </authorList>
    </citation>
    <scope>NUCLEOTIDE SEQUENCE [LARGE SCALE GENOMIC DNA]</scope>
    <source>
        <strain evidence="9">B79_G16</strain>
    </source>
</reference>
<dbReference type="PROSITE" id="PS00054">
    <property type="entry name" value="RIBOSOMAL_S11"/>
    <property type="match status" value="1"/>
</dbReference>
<comment type="subunit">
    <text evidence="7">Part of the 30S ribosomal subunit. Interacts with proteins S7 and S18. Binds to IF-3.</text>
</comment>
<keyword evidence="4 7" id="KW-0689">Ribosomal protein</keyword>
<dbReference type="GO" id="GO:0019843">
    <property type="term" value="F:rRNA binding"/>
    <property type="evidence" value="ECO:0007669"/>
    <property type="project" value="UniProtKB-UniRule"/>
</dbReference>
<organism evidence="9 10">
    <name type="scientific">candidate division Kazan bacterium</name>
    <dbReference type="NCBI Taxonomy" id="2202143"/>
    <lineage>
        <taxon>Bacteria</taxon>
        <taxon>Bacteria division Kazan-3B-28</taxon>
    </lineage>
</organism>
<dbReference type="InterPro" id="IPR019981">
    <property type="entry name" value="Ribosomal_uS11_bac-type"/>
</dbReference>
<protein>
    <recommendedName>
        <fullName evidence="6 7">Small ribosomal subunit protein uS11</fullName>
    </recommendedName>
</protein>
<evidence type="ECO:0000256" key="5">
    <source>
        <dbReference type="ARBA" id="ARBA00023274"/>
    </source>
</evidence>
<dbReference type="Gene3D" id="3.30.420.80">
    <property type="entry name" value="Ribosomal protein S11"/>
    <property type="match status" value="1"/>
</dbReference>
<comment type="caution">
    <text evidence="9">The sequence shown here is derived from an EMBL/GenBank/DDBJ whole genome shotgun (WGS) entry which is preliminary data.</text>
</comment>
<keyword evidence="3 7" id="KW-0694">RNA-binding</keyword>
<comment type="function">
    <text evidence="7">Located on the platform of the 30S subunit, it bridges several disparate RNA helices of the 16S rRNA. Forms part of the Shine-Dalgarno cleft in the 70S ribosome.</text>
</comment>
<dbReference type="InterPro" id="IPR001971">
    <property type="entry name" value="Ribosomal_uS11"/>
</dbReference>
<dbReference type="PANTHER" id="PTHR11759">
    <property type="entry name" value="40S RIBOSOMAL PROTEIN S14/30S RIBOSOMAL PROTEIN S11"/>
    <property type="match status" value="1"/>
</dbReference>
<dbReference type="NCBIfam" id="NF003698">
    <property type="entry name" value="PRK05309.1"/>
    <property type="match status" value="1"/>
</dbReference>
<dbReference type="PIRSF" id="PIRSF002131">
    <property type="entry name" value="Ribosomal_S11"/>
    <property type="match status" value="1"/>
</dbReference>
<evidence type="ECO:0000256" key="6">
    <source>
        <dbReference type="ARBA" id="ARBA00035160"/>
    </source>
</evidence>
<keyword evidence="5 7" id="KW-0687">Ribonucleoprotein</keyword>
<gene>
    <name evidence="7" type="primary">rpsK</name>
    <name evidence="9" type="ORF">DRH29_00610</name>
</gene>
<dbReference type="GO" id="GO:0005840">
    <property type="term" value="C:ribosome"/>
    <property type="evidence" value="ECO:0007669"/>
    <property type="project" value="UniProtKB-KW"/>
</dbReference>
<evidence type="ECO:0000256" key="2">
    <source>
        <dbReference type="ARBA" id="ARBA00022730"/>
    </source>
</evidence>
<dbReference type="NCBIfam" id="TIGR03632">
    <property type="entry name" value="uS11_bact"/>
    <property type="match status" value="1"/>
</dbReference>
<dbReference type="EMBL" id="QMNG01000001">
    <property type="protein sequence ID" value="RLC37943.1"/>
    <property type="molecule type" value="Genomic_DNA"/>
</dbReference>
<dbReference type="InterPro" id="IPR036967">
    <property type="entry name" value="Ribosomal_uS11_sf"/>
</dbReference>
<dbReference type="Pfam" id="PF00411">
    <property type="entry name" value="Ribosomal_S11"/>
    <property type="match status" value="1"/>
</dbReference>
<accession>A0A420ZE04</accession>
<dbReference type="GO" id="GO:0006412">
    <property type="term" value="P:translation"/>
    <property type="evidence" value="ECO:0007669"/>
    <property type="project" value="UniProtKB-UniRule"/>
</dbReference>
<evidence type="ECO:0000256" key="8">
    <source>
        <dbReference type="RuleBase" id="RU003629"/>
    </source>
</evidence>
<evidence type="ECO:0000256" key="1">
    <source>
        <dbReference type="ARBA" id="ARBA00006194"/>
    </source>
</evidence>
<evidence type="ECO:0000313" key="9">
    <source>
        <dbReference type="EMBL" id="RLC37943.1"/>
    </source>
</evidence>
<evidence type="ECO:0000256" key="4">
    <source>
        <dbReference type="ARBA" id="ARBA00022980"/>
    </source>
</evidence>
<evidence type="ECO:0000256" key="7">
    <source>
        <dbReference type="HAMAP-Rule" id="MF_01310"/>
    </source>
</evidence>
<dbReference type="HAMAP" id="MF_01310">
    <property type="entry name" value="Ribosomal_uS11"/>
    <property type="match status" value="1"/>
</dbReference>
<evidence type="ECO:0000313" key="10">
    <source>
        <dbReference type="Proteomes" id="UP000281261"/>
    </source>
</evidence>
<keyword evidence="2 7" id="KW-0699">rRNA-binding</keyword>
<proteinExistence type="inferred from homology"/>
<dbReference type="Proteomes" id="UP000281261">
    <property type="component" value="Unassembled WGS sequence"/>
</dbReference>
<dbReference type="GO" id="GO:1990904">
    <property type="term" value="C:ribonucleoprotein complex"/>
    <property type="evidence" value="ECO:0007669"/>
    <property type="project" value="UniProtKB-KW"/>
</dbReference>
<sequence>MAAKPKTARRKRVVEEGRAYIKSTFNNTIITITNNKGDVLATASAGAQGFRGSKKSTSFAASRAAATAAAKADSFGMRKISIFVAGVGTGRDSAIRSLANSNMEVLAIKDVTPIPHNGPRARRPRRV</sequence>
<comment type="similarity">
    <text evidence="1 7 8">Belongs to the universal ribosomal protein uS11 family.</text>
</comment>
<evidence type="ECO:0000256" key="3">
    <source>
        <dbReference type="ARBA" id="ARBA00022884"/>
    </source>
</evidence>
<dbReference type="InterPro" id="IPR018102">
    <property type="entry name" value="Ribosomal_uS11_CS"/>
</dbReference>